<gene>
    <name evidence="1" type="ORF">DCL27_17240</name>
</gene>
<name>A0AC61TMU8_EDWTA</name>
<accession>A0AC61TMU8</accession>
<proteinExistence type="predicted"/>
<dbReference type="Proteomes" id="UP000245918">
    <property type="component" value="Plasmid pET-ATCC-159-1"/>
</dbReference>
<protein>
    <submittedName>
        <fullName evidence="1">Helix-turn-helix domain-containing protein</fullName>
    </submittedName>
</protein>
<organism evidence="1 2">
    <name type="scientific">Edwardsiella tarda ATCC 15947 = NBRC 105688</name>
    <dbReference type="NCBI Taxonomy" id="667121"/>
    <lineage>
        <taxon>Bacteria</taxon>
        <taxon>Pseudomonadati</taxon>
        <taxon>Pseudomonadota</taxon>
        <taxon>Gammaproteobacteria</taxon>
        <taxon>Enterobacterales</taxon>
        <taxon>Hafniaceae</taxon>
        <taxon>Edwardsiella</taxon>
    </lineage>
</organism>
<reference evidence="1" key="1">
    <citation type="submission" date="2021-09" db="EMBL/GenBank/DDBJ databases">
        <title>Comparative genomics of Edwardsiella genus reveals species-based diversity.</title>
        <authorList>
            <person name="Tekedar H.C."/>
            <person name="Kumru S."/>
            <person name="Waldbieser G.C."/>
            <person name="Reichley S.R."/>
            <person name="Lawrence M.L."/>
            <person name="Griffin M.J."/>
        </authorList>
    </citation>
    <scope>NUCLEOTIDE SEQUENCE</scope>
    <source>
        <strain evidence="1">ATCC 15947</strain>
    </source>
</reference>
<geneLocation type="plasmid" evidence="1 2">
    <name>pET-ATCC-159-1</name>
</geneLocation>
<evidence type="ECO:0000313" key="1">
    <source>
        <dbReference type="EMBL" id="UCQ02042.1"/>
    </source>
</evidence>
<sequence length="314" mass="36155">MVNNYTLNACGESGIEEWSNVAKQKLGFFKADMKIPKNGDMDAFNGDIQLNEFSNKVIMVKVNSSPQQISLIHHDVIHAQEKHIILLHACSGLIVTSPQRRIHVPRGESILIPAWEPYVETCLTHRNSLSFIIKLSSVCDDKSDINSWCWSGLSLHGYGDMLNSLALQLYKTTSERYSTKIVNAIISILSLQLDNSPPPKKHRNYDVDILSMQDYIRSNMKKVNFSLCEMSNYYNLTPRAIQYKLKKYNIKFYEYLNKQRSELLLNKIIRNPTSSIELLSLESGFKSLSIAVRYFKINYNMTPTQYRKKIHFSV</sequence>
<keyword evidence="2" id="KW-1185">Reference proteome</keyword>
<keyword evidence="1" id="KW-0614">Plasmid</keyword>
<dbReference type="EMBL" id="CP084508">
    <property type="protein sequence ID" value="UCQ02042.1"/>
    <property type="molecule type" value="Genomic_DNA"/>
</dbReference>
<evidence type="ECO:0000313" key="2">
    <source>
        <dbReference type="Proteomes" id="UP000245918"/>
    </source>
</evidence>